<dbReference type="RefSeq" id="WP_086086598.1">
    <property type="nucleotide sequence ID" value="NZ_CP021112.1"/>
</dbReference>
<keyword evidence="3" id="KW-1185">Reference proteome</keyword>
<evidence type="ECO:0000256" key="1">
    <source>
        <dbReference type="SAM" id="MobiDB-lite"/>
    </source>
</evidence>
<evidence type="ECO:0000313" key="2">
    <source>
        <dbReference type="EMBL" id="ARP98242.1"/>
    </source>
</evidence>
<name>A0A1W6ZLP9_9HYPH</name>
<reference evidence="2 3" key="1">
    <citation type="submission" date="2017-05" db="EMBL/GenBank/DDBJ databases">
        <title>Full genome sequence of Pseudorhodoplanes sinuspersici.</title>
        <authorList>
            <person name="Dastgheib S.M.M."/>
            <person name="Shavandi M."/>
            <person name="Tirandaz H."/>
        </authorList>
    </citation>
    <scope>NUCLEOTIDE SEQUENCE [LARGE SCALE GENOMIC DNA]</scope>
    <source>
        <strain evidence="2 3">RIPI110</strain>
    </source>
</reference>
<dbReference type="EMBL" id="CP021112">
    <property type="protein sequence ID" value="ARP98242.1"/>
    <property type="molecule type" value="Genomic_DNA"/>
</dbReference>
<evidence type="ECO:0000313" key="3">
    <source>
        <dbReference type="Proteomes" id="UP000194137"/>
    </source>
</evidence>
<feature type="compositionally biased region" description="Polar residues" evidence="1">
    <location>
        <begin position="45"/>
        <end position="54"/>
    </location>
</feature>
<proteinExistence type="predicted"/>
<dbReference type="STRING" id="1235591.CAK95_03410"/>
<protein>
    <submittedName>
        <fullName evidence="2">Uncharacterized protein</fullName>
    </submittedName>
</protein>
<organism evidence="2 3">
    <name type="scientific">Pseudorhodoplanes sinuspersici</name>
    <dbReference type="NCBI Taxonomy" id="1235591"/>
    <lineage>
        <taxon>Bacteria</taxon>
        <taxon>Pseudomonadati</taxon>
        <taxon>Pseudomonadota</taxon>
        <taxon>Alphaproteobacteria</taxon>
        <taxon>Hyphomicrobiales</taxon>
        <taxon>Pseudorhodoplanes</taxon>
    </lineage>
</organism>
<dbReference type="KEGG" id="psin:CAK95_03410"/>
<accession>A0A1W6ZLP9</accession>
<dbReference type="AlphaFoldDB" id="A0A1W6ZLP9"/>
<sequence length="65" mass="6887">MNIDVDSPDTHRRITEIAEIVAAGLMRLAARKSSAKLAAVGESSLDFSPKQSGHPNPVNGRETDG</sequence>
<gene>
    <name evidence="2" type="ORF">CAK95_03410</name>
</gene>
<dbReference type="Proteomes" id="UP000194137">
    <property type="component" value="Chromosome"/>
</dbReference>
<feature type="region of interest" description="Disordered" evidence="1">
    <location>
        <begin position="39"/>
        <end position="65"/>
    </location>
</feature>